<evidence type="ECO:0000313" key="2">
    <source>
        <dbReference type="Proteomes" id="UP000240527"/>
    </source>
</evidence>
<proteinExistence type="predicted"/>
<sequence length="127" mass="13103">MLPLILLLATGLPASVSGDFDHDGKPDVAAVQRDGGEAYVLSIKRGGGAETPARIRLGKGFPDILTAAQAKSVEATACAKGAGPRDAPCPDKVVTVEKGDLLFGTAEASLAVAKWDGRAFRVTWISD</sequence>
<accession>A0ABN5IS26</accession>
<keyword evidence="2" id="KW-1185">Reference proteome</keyword>
<dbReference type="EMBL" id="CP027850">
    <property type="protein sequence ID" value="AVQ01198.1"/>
    <property type="molecule type" value="Genomic_DNA"/>
</dbReference>
<dbReference type="InterPro" id="IPR028994">
    <property type="entry name" value="Integrin_alpha_N"/>
</dbReference>
<organism evidence="1 2">
    <name type="scientific">Caulobacter segnis</name>
    <dbReference type="NCBI Taxonomy" id="88688"/>
    <lineage>
        <taxon>Bacteria</taxon>
        <taxon>Pseudomonadati</taxon>
        <taxon>Pseudomonadota</taxon>
        <taxon>Alphaproteobacteria</taxon>
        <taxon>Caulobacterales</taxon>
        <taxon>Caulobacteraceae</taxon>
        <taxon>Caulobacter</taxon>
    </lineage>
</organism>
<dbReference type="Proteomes" id="UP000240527">
    <property type="component" value="Chromosome"/>
</dbReference>
<protein>
    <recommendedName>
        <fullName evidence="3">FG-GAP repeat protein</fullName>
    </recommendedName>
</protein>
<gene>
    <name evidence="1" type="ORF">B7G68_04580</name>
</gene>
<evidence type="ECO:0008006" key="3">
    <source>
        <dbReference type="Google" id="ProtNLM"/>
    </source>
</evidence>
<name>A0ABN5IS26_9CAUL</name>
<dbReference type="RefSeq" id="WP_013078065.1">
    <property type="nucleotide sequence ID" value="NZ_CP027850.1"/>
</dbReference>
<evidence type="ECO:0000313" key="1">
    <source>
        <dbReference type="EMBL" id="AVQ01198.1"/>
    </source>
</evidence>
<reference evidence="1 2" key="1">
    <citation type="journal article" date="2015" name="Biotechnol. Bioeng.">
        <title>Genome sequence and phenotypic characterization of Caulobacter segnis.</title>
        <authorList>
            <person name="Patel S."/>
            <person name="Fletcher B."/>
            <person name="Scott D.C."/>
            <person name="Ely B."/>
        </authorList>
    </citation>
    <scope>NUCLEOTIDE SEQUENCE [LARGE SCALE GENOMIC DNA]</scope>
    <source>
        <strain evidence="1 2">TK0059</strain>
    </source>
</reference>
<dbReference type="SUPFAM" id="SSF69318">
    <property type="entry name" value="Integrin alpha N-terminal domain"/>
    <property type="match status" value="1"/>
</dbReference>